<evidence type="ECO:0000256" key="1">
    <source>
        <dbReference type="ARBA" id="ARBA00023015"/>
    </source>
</evidence>
<sequence>MLSAVDPQTGMNDTNPETLTTIEQAFEILELIHSNNGGKPTDIADSMDVSSSTAHRYLNTLVEKGYLVKEDGVYYLALKFLTLGERARTRKNVYTSAEEYADMLAEESGCRSTFIVEENLQGIYLYTSAGSHSVWTQSTIGKRIPLHATAGGKAILASLSDDKVARIIDQGLERKTSSTITSASTLREQLTTIRDRGYAFNREEQIQGVNAVGAPVTDNSGEVIGAFSVSGPSNRLNGDRFTSELPQILLGITNEYELRITLS</sequence>
<feature type="domain" description="HTH iclR-type" evidence="4">
    <location>
        <begin position="19"/>
        <end position="78"/>
    </location>
</feature>
<evidence type="ECO:0000313" key="6">
    <source>
        <dbReference type="EMBL" id="SDY23181.1"/>
    </source>
</evidence>
<protein>
    <submittedName>
        <fullName evidence="6">Transcriptional regulator, IclR family</fullName>
    </submittedName>
</protein>
<keyword evidence="3" id="KW-0804">Transcription</keyword>
<dbReference type="PANTHER" id="PTHR30136">
    <property type="entry name" value="HELIX-TURN-HELIX TRANSCRIPTIONAL REGULATOR, ICLR FAMILY"/>
    <property type="match status" value="1"/>
</dbReference>
<keyword evidence="1" id="KW-0805">Transcription regulation</keyword>
<dbReference type="InterPro" id="IPR005471">
    <property type="entry name" value="Tscrpt_reg_IclR_N"/>
</dbReference>
<dbReference type="SUPFAM" id="SSF55781">
    <property type="entry name" value="GAF domain-like"/>
    <property type="match status" value="1"/>
</dbReference>
<dbReference type="AlphaFoldDB" id="A0A1H3I6B6"/>
<evidence type="ECO:0000259" key="4">
    <source>
        <dbReference type="PROSITE" id="PS51077"/>
    </source>
</evidence>
<dbReference type="SUPFAM" id="SSF46785">
    <property type="entry name" value="Winged helix' DNA-binding domain"/>
    <property type="match status" value="1"/>
</dbReference>
<dbReference type="Proteomes" id="UP000199170">
    <property type="component" value="Unassembled WGS sequence"/>
</dbReference>
<dbReference type="InterPro" id="IPR014757">
    <property type="entry name" value="Tscrpt_reg_IclR_C"/>
</dbReference>
<evidence type="ECO:0000259" key="5">
    <source>
        <dbReference type="PROSITE" id="PS51078"/>
    </source>
</evidence>
<dbReference type="STRING" id="660517.SAMN04487946_10919"/>
<dbReference type="GO" id="GO:0045892">
    <property type="term" value="P:negative regulation of DNA-templated transcription"/>
    <property type="evidence" value="ECO:0007669"/>
    <property type="project" value="TreeGrafter"/>
</dbReference>
<dbReference type="GO" id="GO:0003700">
    <property type="term" value="F:DNA-binding transcription factor activity"/>
    <property type="evidence" value="ECO:0007669"/>
    <property type="project" value="TreeGrafter"/>
</dbReference>
<organism evidence="6 7">
    <name type="scientific">Halobellus clavatus</name>
    <dbReference type="NCBI Taxonomy" id="660517"/>
    <lineage>
        <taxon>Archaea</taxon>
        <taxon>Methanobacteriati</taxon>
        <taxon>Methanobacteriota</taxon>
        <taxon>Stenosarchaea group</taxon>
        <taxon>Halobacteria</taxon>
        <taxon>Halobacteriales</taxon>
        <taxon>Haloferacaceae</taxon>
        <taxon>Halobellus</taxon>
    </lineage>
</organism>
<dbReference type="EMBL" id="FNPB01000009">
    <property type="protein sequence ID" value="SDY23181.1"/>
    <property type="molecule type" value="Genomic_DNA"/>
</dbReference>
<dbReference type="Pfam" id="PF01614">
    <property type="entry name" value="IclR_C"/>
    <property type="match status" value="1"/>
</dbReference>
<reference evidence="7" key="1">
    <citation type="submission" date="2016-10" db="EMBL/GenBank/DDBJ databases">
        <authorList>
            <person name="Varghese N."/>
            <person name="Submissions S."/>
        </authorList>
    </citation>
    <scope>NUCLEOTIDE SEQUENCE [LARGE SCALE GENOMIC DNA]</scope>
    <source>
        <strain evidence="7">CGMCC 1.10118</strain>
    </source>
</reference>
<evidence type="ECO:0000256" key="3">
    <source>
        <dbReference type="ARBA" id="ARBA00023163"/>
    </source>
</evidence>
<keyword evidence="7" id="KW-1185">Reference proteome</keyword>
<accession>A0A1H3I6B6</accession>
<dbReference type="PROSITE" id="PS51078">
    <property type="entry name" value="ICLR_ED"/>
    <property type="match status" value="1"/>
</dbReference>
<keyword evidence="2" id="KW-0238">DNA-binding</keyword>
<dbReference type="InterPro" id="IPR029016">
    <property type="entry name" value="GAF-like_dom_sf"/>
</dbReference>
<evidence type="ECO:0000313" key="7">
    <source>
        <dbReference type="Proteomes" id="UP000199170"/>
    </source>
</evidence>
<dbReference type="Gene3D" id="3.30.450.40">
    <property type="match status" value="1"/>
</dbReference>
<dbReference type="Pfam" id="PF09339">
    <property type="entry name" value="HTH_IclR"/>
    <property type="match status" value="1"/>
</dbReference>
<evidence type="ECO:0000256" key="2">
    <source>
        <dbReference type="ARBA" id="ARBA00023125"/>
    </source>
</evidence>
<dbReference type="GO" id="GO:0003677">
    <property type="term" value="F:DNA binding"/>
    <property type="evidence" value="ECO:0007669"/>
    <property type="project" value="UniProtKB-KW"/>
</dbReference>
<dbReference type="SMART" id="SM00346">
    <property type="entry name" value="HTH_ICLR"/>
    <property type="match status" value="1"/>
</dbReference>
<dbReference type="Gene3D" id="1.10.10.10">
    <property type="entry name" value="Winged helix-like DNA-binding domain superfamily/Winged helix DNA-binding domain"/>
    <property type="match status" value="1"/>
</dbReference>
<dbReference type="InterPro" id="IPR050707">
    <property type="entry name" value="HTH_MetabolicPath_Reg"/>
</dbReference>
<dbReference type="PANTHER" id="PTHR30136:SF35">
    <property type="entry name" value="HTH-TYPE TRANSCRIPTIONAL REGULATOR RV1719"/>
    <property type="match status" value="1"/>
</dbReference>
<gene>
    <name evidence="6" type="ORF">SAMN04487946_10919</name>
</gene>
<dbReference type="PROSITE" id="PS51077">
    <property type="entry name" value="HTH_ICLR"/>
    <property type="match status" value="1"/>
</dbReference>
<feature type="domain" description="IclR-ED" evidence="5">
    <location>
        <begin position="79"/>
        <end position="262"/>
    </location>
</feature>
<dbReference type="InterPro" id="IPR036388">
    <property type="entry name" value="WH-like_DNA-bd_sf"/>
</dbReference>
<proteinExistence type="predicted"/>
<name>A0A1H3I6B6_9EURY</name>
<dbReference type="InterPro" id="IPR036390">
    <property type="entry name" value="WH_DNA-bd_sf"/>
</dbReference>